<dbReference type="AlphaFoldDB" id="A0ABD0LLT0"/>
<proteinExistence type="predicted"/>
<evidence type="ECO:0000313" key="1">
    <source>
        <dbReference type="EMBL" id="KAK7500221.1"/>
    </source>
</evidence>
<dbReference type="Proteomes" id="UP001519460">
    <property type="component" value="Unassembled WGS sequence"/>
</dbReference>
<comment type="caution">
    <text evidence="1">The sequence shown here is derived from an EMBL/GenBank/DDBJ whole genome shotgun (WGS) entry which is preliminary data.</text>
</comment>
<feature type="non-terminal residue" evidence="1">
    <location>
        <position position="50"/>
    </location>
</feature>
<reference evidence="1 2" key="1">
    <citation type="journal article" date="2023" name="Sci. Data">
        <title>Genome assembly of the Korean intertidal mud-creeper Batillaria attramentaria.</title>
        <authorList>
            <person name="Patra A.K."/>
            <person name="Ho P.T."/>
            <person name="Jun S."/>
            <person name="Lee S.J."/>
            <person name="Kim Y."/>
            <person name="Won Y.J."/>
        </authorList>
    </citation>
    <scope>NUCLEOTIDE SEQUENCE [LARGE SCALE GENOMIC DNA]</scope>
    <source>
        <strain evidence="1">Wonlab-2016</strain>
    </source>
</reference>
<gene>
    <name evidence="1" type="ORF">BaRGS_00008444</name>
</gene>
<sequence length="50" mass="5358">MKATSGKASAVRHFNKRPGIGAVVSFGSATRLLIRDTWCVVNKELGEQIG</sequence>
<evidence type="ECO:0000313" key="2">
    <source>
        <dbReference type="Proteomes" id="UP001519460"/>
    </source>
</evidence>
<organism evidence="1 2">
    <name type="scientific">Batillaria attramentaria</name>
    <dbReference type="NCBI Taxonomy" id="370345"/>
    <lineage>
        <taxon>Eukaryota</taxon>
        <taxon>Metazoa</taxon>
        <taxon>Spiralia</taxon>
        <taxon>Lophotrochozoa</taxon>
        <taxon>Mollusca</taxon>
        <taxon>Gastropoda</taxon>
        <taxon>Caenogastropoda</taxon>
        <taxon>Sorbeoconcha</taxon>
        <taxon>Cerithioidea</taxon>
        <taxon>Batillariidae</taxon>
        <taxon>Batillaria</taxon>
    </lineage>
</organism>
<keyword evidence="2" id="KW-1185">Reference proteome</keyword>
<name>A0ABD0LLT0_9CAEN</name>
<protein>
    <submittedName>
        <fullName evidence="1">Uncharacterized protein</fullName>
    </submittedName>
</protein>
<dbReference type="EMBL" id="JACVVK020000038">
    <property type="protein sequence ID" value="KAK7500221.1"/>
    <property type="molecule type" value="Genomic_DNA"/>
</dbReference>
<accession>A0ABD0LLT0</accession>